<dbReference type="PANTHER" id="PTHR43845">
    <property type="entry name" value="BLR5969 PROTEIN"/>
    <property type="match status" value="1"/>
</dbReference>
<dbReference type="Gene3D" id="3.40.50.12780">
    <property type="entry name" value="N-terminal domain of ligase-like"/>
    <property type="match status" value="1"/>
</dbReference>
<dbReference type="PANTHER" id="PTHR43845:SF1">
    <property type="entry name" value="BLR5969 PROTEIN"/>
    <property type="match status" value="1"/>
</dbReference>
<gene>
    <name evidence="2" type="ORF">HY618_03370</name>
</gene>
<dbReference type="InterPro" id="IPR045851">
    <property type="entry name" value="AMP-bd_C_sf"/>
</dbReference>
<dbReference type="AlphaFoldDB" id="A0A932ZUB6"/>
<dbReference type="SUPFAM" id="SSF56801">
    <property type="entry name" value="Acetyl-CoA synthetase-like"/>
    <property type="match status" value="1"/>
</dbReference>
<keyword evidence="2" id="KW-0436">Ligase</keyword>
<dbReference type="GO" id="GO:0016874">
    <property type="term" value="F:ligase activity"/>
    <property type="evidence" value="ECO:0007669"/>
    <property type="project" value="UniProtKB-KW"/>
</dbReference>
<dbReference type="Gene3D" id="3.30.300.30">
    <property type="match status" value="1"/>
</dbReference>
<dbReference type="Proteomes" id="UP000752292">
    <property type="component" value="Unassembled WGS sequence"/>
</dbReference>
<feature type="domain" description="AMP-dependent ligase C-terminal" evidence="1">
    <location>
        <begin position="348"/>
        <end position="440"/>
    </location>
</feature>
<comment type="caution">
    <text evidence="2">The sequence shown here is derived from an EMBL/GenBank/DDBJ whole genome shotgun (WGS) entry which is preliminary data.</text>
</comment>
<reference evidence="2" key="1">
    <citation type="submission" date="2020-07" db="EMBL/GenBank/DDBJ databases">
        <title>Huge and variable diversity of episymbiotic CPR bacteria and DPANN archaea in groundwater ecosystems.</title>
        <authorList>
            <person name="He C.Y."/>
            <person name="Keren R."/>
            <person name="Whittaker M."/>
            <person name="Farag I.F."/>
            <person name="Doudna J."/>
            <person name="Cate J.H.D."/>
            <person name="Banfield J.F."/>
        </authorList>
    </citation>
    <scope>NUCLEOTIDE SEQUENCE</scope>
    <source>
        <strain evidence="2">NC_groundwater_1370_Ag_S-0.2um_69_93</strain>
    </source>
</reference>
<dbReference type="InterPro" id="IPR028154">
    <property type="entry name" value="AMP-dep_Lig_C"/>
</dbReference>
<organism evidence="2 3">
    <name type="scientific">Tectimicrobiota bacterium</name>
    <dbReference type="NCBI Taxonomy" id="2528274"/>
    <lineage>
        <taxon>Bacteria</taxon>
        <taxon>Pseudomonadati</taxon>
        <taxon>Nitrospinota/Tectimicrobiota group</taxon>
        <taxon>Candidatus Tectimicrobiota</taxon>
    </lineage>
</organism>
<evidence type="ECO:0000313" key="3">
    <source>
        <dbReference type="Proteomes" id="UP000752292"/>
    </source>
</evidence>
<dbReference type="InterPro" id="IPR042099">
    <property type="entry name" value="ANL_N_sf"/>
</dbReference>
<name>A0A932ZUB6_UNCTE</name>
<protein>
    <submittedName>
        <fullName evidence="2">Phenylacetate--CoA ligase family protein</fullName>
    </submittedName>
</protein>
<evidence type="ECO:0000259" key="1">
    <source>
        <dbReference type="Pfam" id="PF14535"/>
    </source>
</evidence>
<dbReference type="Pfam" id="PF14535">
    <property type="entry name" value="AMP-binding_C_2"/>
    <property type="match status" value="1"/>
</dbReference>
<sequence length="445" mass="49395">MDQRPRGDFWDERVERMGRDELAALQLERLKWQVRRCYEGSAFYRERLDAAGVGPDGIRILDDLRRIPPVTKQELRAEQEAHPPFGRYAVAPPSEWGELHPSTGTTGVPVSTIWSWRDVGNIADFTARTMWSFGVRPGDVVQNAFSYGLWVAGMSVHYATQKIGCFVIPIGAAMTDRQIFYMKTIGSTVLLSTPSYGLYIGEKLRESGLEAGDLALRIGSFGGEAGAQNPATRARLESALGIDAYDYFGLGEIGPTFASESVAKSGLIWAEDHHLIEVLDPETRRPVTEGNVGILVITHLTREATPMLRYWTNDFALVDSRPSPCGRTHLRSPGGILGRHDDLVIYRGAKFYPIQVEEVVRSFPDLSNEFRVELHPDPATGRDLCVVVAEAAAGEPSAGLLERLRGRLRDALLVTPEVKILPRGSFERTTFKAKRFVDLRGASNR</sequence>
<evidence type="ECO:0000313" key="2">
    <source>
        <dbReference type="EMBL" id="MBI4251476.1"/>
    </source>
</evidence>
<accession>A0A932ZUB6</accession>
<dbReference type="EMBL" id="JACQRX010000149">
    <property type="protein sequence ID" value="MBI4251476.1"/>
    <property type="molecule type" value="Genomic_DNA"/>
</dbReference>
<proteinExistence type="predicted"/>